<evidence type="ECO:0000313" key="12">
    <source>
        <dbReference type="Proteomes" id="UP001210925"/>
    </source>
</evidence>
<evidence type="ECO:0000313" key="11">
    <source>
        <dbReference type="EMBL" id="KAJ3254347.1"/>
    </source>
</evidence>
<evidence type="ECO:0000256" key="8">
    <source>
        <dbReference type="ARBA" id="ARBA00023132"/>
    </source>
</evidence>
<dbReference type="Pfam" id="PF00400">
    <property type="entry name" value="WD40"/>
    <property type="match status" value="2"/>
</dbReference>
<dbReference type="Proteomes" id="UP001210925">
    <property type="component" value="Unassembled WGS sequence"/>
</dbReference>
<name>A0AAD5UFJ9_9FUNG</name>
<keyword evidence="7" id="KW-0653">Protein transport</keyword>
<comment type="caution">
    <text evidence="11">The sequence shown here is derived from an EMBL/GenBank/DDBJ whole genome shotgun (WGS) entry which is preliminary data.</text>
</comment>
<sequence>MADDFEITSSSTKDGEEQFCLAWCPSKYLPTMLVIGCGRDNIAKIFRLDANNHWQSYETLPGHNGVIRDVAWAPHMGRSYQLIATGCSDGHVRIFQLSPSKKQNQKNMFNVELVGDFNDHQSEVWRVDWNVTGTILSSTGDDAVGTEWKAHAVIGNDK</sequence>
<comment type="subcellular location">
    <subcellularLocation>
        <location evidence="1">Nucleus</location>
        <location evidence="1">Nuclear pore complex</location>
    </subcellularLocation>
</comment>
<dbReference type="GO" id="GO:0035859">
    <property type="term" value="C:Seh1-associated complex"/>
    <property type="evidence" value="ECO:0007669"/>
    <property type="project" value="TreeGrafter"/>
</dbReference>
<evidence type="ECO:0000256" key="7">
    <source>
        <dbReference type="ARBA" id="ARBA00022927"/>
    </source>
</evidence>
<evidence type="ECO:0000256" key="2">
    <source>
        <dbReference type="ARBA" id="ARBA00010102"/>
    </source>
</evidence>
<dbReference type="GO" id="GO:0015031">
    <property type="term" value="P:protein transport"/>
    <property type="evidence" value="ECO:0007669"/>
    <property type="project" value="UniProtKB-KW"/>
</dbReference>
<dbReference type="GO" id="GO:0031080">
    <property type="term" value="C:nuclear pore outer ring"/>
    <property type="evidence" value="ECO:0007669"/>
    <property type="project" value="TreeGrafter"/>
</dbReference>
<dbReference type="GO" id="GO:0034198">
    <property type="term" value="P:cellular response to amino acid starvation"/>
    <property type="evidence" value="ECO:0007669"/>
    <property type="project" value="TreeGrafter"/>
</dbReference>
<keyword evidence="8" id="KW-0811">Translocation</keyword>
<comment type="similarity">
    <text evidence="2">Belongs to the WD repeat SEC13 family.</text>
</comment>
<protein>
    <submittedName>
        <fullName evidence="11">Epoxide hydrolase, soluble (SEH)</fullName>
    </submittedName>
</protein>
<dbReference type="InterPro" id="IPR001680">
    <property type="entry name" value="WD40_rpt"/>
</dbReference>
<keyword evidence="12" id="KW-1185">Reference proteome</keyword>
<keyword evidence="8" id="KW-0906">Nuclear pore complex</keyword>
<keyword evidence="9" id="KW-0539">Nucleus</keyword>
<dbReference type="InterPro" id="IPR037363">
    <property type="entry name" value="Sec13/Seh1_fam"/>
</dbReference>
<dbReference type="Gene3D" id="2.130.10.10">
    <property type="entry name" value="YVTN repeat-like/Quinoprotein amine dehydrogenase"/>
    <property type="match status" value="1"/>
</dbReference>
<dbReference type="PANTHER" id="PTHR11024">
    <property type="entry name" value="NUCLEAR PORE COMPLEX PROTEIN SEC13 / SEH1 FAMILY MEMBER"/>
    <property type="match status" value="1"/>
</dbReference>
<dbReference type="GO" id="GO:1904263">
    <property type="term" value="P:positive regulation of TORC1 signaling"/>
    <property type="evidence" value="ECO:0007669"/>
    <property type="project" value="TreeGrafter"/>
</dbReference>
<dbReference type="AlphaFoldDB" id="A0AAD5UFJ9"/>
<keyword evidence="4 10" id="KW-0853">WD repeat</keyword>
<organism evidence="11 12">
    <name type="scientific">Boothiomyces macroporosus</name>
    <dbReference type="NCBI Taxonomy" id="261099"/>
    <lineage>
        <taxon>Eukaryota</taxon>
        <taxon>Fungi</taxon>
        <taxon>Fungi incertae sedis</taxon>
        <taxon>Chytridiomycota</taxon>
        <taxon>Chytridiomycota incertae sedis</taxon>
        <taxon>Chytridiomycetes</taxon>
        <taxon>Rhizophydiales</taxon>
        <taxon>Terramycetaceae</taxon>
        <taxon>Boothiomyces</taxon>
    </lineage>
</organism>
<dbReference type="PROSITE" id="PS50082">
    <property type="entry name" value="WD_REPEATS_2"/>
    <property type="match status" value="1"/>
</dbReference>
<evidence type="ECO:0000256" key="10">
    <source>
        <dbReference type="PROSITE-ProRule" id="PRU00221"/>
    </source>
</evidence>
<keyword evidence="5" id="KW-0677">Repeat</keyword>
<dbReference type="EMBL" id="JADGKB010000087">
    <property type="protein sequence ID" value="KAJ3254347.1"/>
    <property type="molecule type" value="Genomic_DNA"/>
</dbReference>
<evidence type="ECO:0000256" key="3">
    <source>
        <dbReference type="ARBA" id="ARBA00022448"/>
    </source>
</evidence>
<dbReference type="GO" id="GO:0051028">
    <property type="term" value="P:mRNA transport"/>
    <property type="evidence" value="ECO:0007669"/>
    <property type="project" value="UniProtKB-KW"/>
</dbReference>
<gene>
    <name evidence="11" type="primary">SEH1</name>
    <name evidence="11" type="ORF">HK103_007229</name>
</gene>
<evidence type="ECO:0000256" key="1">
    <source>
        <dbReference type="ARBA" id="ARBA00004567"/>
    </source>
</evidence>
<dbReference type="SUPFAM" id="SSF50978">
    <property type="entry name" value="WD40 repeat-like"/>
    <property type="match status" value="1"/>
</dbReference>
<dbReference type="GO" id="GO:0005198">
    <property type="term" value="F:structural molecule activity"/>
    <property type="evidence" value="ECO:0007669"/>
    <property type="project" value="InterPro"/>
</dbReference>
<accession>A0AAD5UFJ9</accession>
<keyword evidence="3" id="KW-0813">Transport</keyword>
<evidence type="ECO:0000256" key="5">
    <source>
        <dbReference type="ARBA" id="ARBA00022737"/>
    </source>
</evidence>
<evidence type="ECO:0000256" key="6">
    <source>
        <dbReference type="ARBA" id="ARBA00022816"/>
    </source>
</evidence>
<dbReference type="InterPro" id="IPR015943">
    <property type="entry name" value="WD40/YVTN_repeat-like_dom_sf"/>
</dbReference>
<keyword evidence="6" id="KW-0509">mRNA transport</keyword>
<feature type="repeat" description="WD" evidence="10">
    <location>
        <begin position="60"/>
        <end position="105"/>
    </location>
</feature>
<dbReference type="PANTHER" id="PTHR11024:SF3">
    <property type="entry name" value="NUCLEOPORIN SEH1"/>
    <property type="match status" value="1"/>
</dbReference>
<dbReference type="GO" id="GO:0016787">
    <property type="term" value="F:hydrolase activity"/>
    <property type="evidence" value="ECO:0007669"/>
    <property type="project" value="UniProtKB-KW"/>
</dbReference>
<evidence type="ECO:0000256" key="4">
    <source>
        <dbReference type="ARBA" id="ARBA00022574"/>
    </source>
</evidence>
<evidence type="ECO:0000256" key="9">
    <source>
        <dbReference type="ARBA" id="ARBA00023242"/>
    </source>
</evidence>
<dbReference type="SMART" id="SM00320">
    <property type="entry name" value="WD40"/>
    <property type="match status" value="3"/>
</dbReference>
<reference evidence="11" key="1">
    <citation type="submission" date="2020-05" db="EMBL/GenBank/DDBJ databases">
        <title>Phylogenomic resolution of chytrid fungi.</title>
        <authorList>
            <person name="Stajich J.E."/>
            <person name="Amses K."/>
            <person name="Simmons R."/>
            <person name="Seto K."/>
            <person name="Myers J."/>
            <person name="Bonds A."/>
            <person name="Quandt C.A."/>
            <person name="Barry K."/>
            <person name="Liu P."/>
            <person name="Grigoriev I."/>
            <person name="Longcore J.E."/>
            <person name="James T.Y."/>
        </authorList>
    </citation>
    <scope>NUCLEOTIDE SEQUENCE</scope>
    <source>
        <strain evidence="11">PLAUS21</strain>
    </source>
</reference>
<proteinExistence type="inferred from homology"/>
<keyword evidence="11" id="KW-0378">Hydrolase</keyword>
<dbReference type="InterPro" id="IPR036322">
    <property type="entry name" value="WD40_repeat_dom_sf"/>
</dbReference>